<evidence type="ECO:0000313" key="2">
    <source>
        <dbReference type="Proteomes" id="UP000798662"/>
    </source>
</evidence>
<name>A0ACC3BIR0_PYRYE</name>
<dbReference type="Proteomes" id="UP000798662">
    <property type="component" value="Chromosome 1"/>
</dbReference>
<sequence>MDDDGGPLLGAALGAFDAATTSLEDVDGNTLQGDDCDSHSAGEQLRLNGARDDKEGCGSDQDWDASMAGPSCGDCPGREGVLVSSLPLVTVPDGVHVPMGGVPLRASDDLLWPPTVEAANEEEMGSDASGAGGFLDGANQEALYVPPPTSVAVVFWPRIWADEVWARGGLWAALARVRAMVSSAATVGAYDLPAAVSILQSAVEDAARPSCVVGDVPSFAVAPILHLTNVLDDAPTAMAVLRRLVLPSPPGIADSSDDPPRAPRGLRSFDEAAAVADLARWWGCNARREELAVLRRVVSESGPPSMEAVRWLAGESSRERFQAFLDGAVGSSAAEVTVAAQIHCATAARMDVSTAVAAVNATFLPSDLVTDMAELFCFVMNGNVSAGPPHASLALAALGRLAVSGLVNVSPAMVPKVTRLFSNSMSLGDNDTHLILHEKLSCRQEAVSLHMLVAVLSDPGVLAAGTHRWQSSGRDEATSVIRPVAATFVKRAAPMARHPLPTCCIPAALPPREATALQITGAGATSFLRGPSLKHTVGPVAGGVDSTKAWVDFLLFGAAAAIRGYDINAVPVTRTDGVCVMVTKSRRKTFERAATYHNASVAAVSHLQSLLRVGACGRFGTAGPSVDTPCSNACFSGLGTKTESAPSPASSCFSHVKRATRSTTSVTPSDGTSNNDNNCTSPKTAAVGKSLEPSPRPSKHSRNR</sequence>
<comment type="caution">
    <text evidence="1">The sequence shown here is derived from an EMBL/GenBank/DDBJ whole genome shotgun (WGS) entry which is preliminary data.</text>
</comment>
<evidence type="ECO:0000313" key="1">
    <source>
        <dbReference type="EMBL" id="KAK1857664.1"/>
    </source>
</evidence>
<keyword evidence="2" id="KW-1185">Reference proteome</keyword>
<reference evidence="1" key="1">
    <citation type="submission" date="2019-11" db="EMBL/GenBank/DDBJ databases">
        <title>Nori genome reveals adaptations in red seaweeds to the harsh intertidal environment.</title>
        <authorList>
            <person name="Wang D."/>
            <person name="Mao Y."/>
        </authorList>
    </citation>
    <scope>NUCLEOTIDE SEQUENCE</scope>
    <source>
        <tissue evidence="1">Gametophyte</tissue>
    </source>
</reference>
<accession>A0ACC3BIR0</accession>
<protein>
    <submittedName>
        <fullName evidence="1">Uncharacterized protein</fullName>
    </submittedName>
</protein>
<proteinExistence type="predicted"/>
<organism evidence="1 2">
    <name type="scientific">Pyropia yezoensis</name>
    <name type="common">Susabi-nori</name>
    <name type="synonym">Porphyra yezoensis</name>
    <dbReference type="NCBI Taxonomy" id="2788"/>
    <lineage>
        <taxon>Eukaryota</taxon>
        <taxon>Rhodophyta</taxon>
        <taxon>Bangiophyceae</taxon>
        <taxon>Bangiales</taxon>
        <taxon>Bangiaceae</taxon>
        <taxon>Pyropia</taxon>
    </lineage>
</organism>
<dbReference type="EMBL" id="CM020618">
    <property type="protein sequence ID" value="KAK1857664.1"/>
    <property type="molecule type" value="Genomic_DNA"/>
</dbReference>
<gene>
    <name evidence="1" type="ORF">I4F81_000280</name>
</gene>